<keyword evidence="2" id="KW-1185">Reference proteome</keyword>
<evidence type="ECO:0000313" key="2">
    <source>
        <dbReference type="Proteomes" id="UP001558613"/>
    </source>
</evidence>
<dbReference type="EMBL" id="JAYMGO010000023">
    <property type="protein sequence ID" value="KAL1249920.1"/>
    <property type="molecule type" value="Genomic_DNA"/>
</dbReference>
<proteinExistence type="predicted"/>
<name>A0ABR3LAJ0_9TELE</name>
<sequence length="82" mass="9437">MEGNKLVFFDQSQKAEDIKWTMKALWMPPYAKHVIFSESTKPLHYELVSHPLTRYLPSDERFHVLVSAVRADGGTCVSINRS</sequence>
<gene>
    <name evidence="1" type="ORF">QQF64_020925</name>
</gene>
<evidence type="ECO:0000313" key="1">
    <source>
        <dbReference type="EMBL" id="KAL1249920.1"/>
    </source>
</evidence>
<accession>A0ABR3LAJ0</accession>
<comment type="caution">
    <text evidence="1">The sequence shown here is derived from an EMBL/GenBank/DDBJ whole genome shotgun (WGS) entry which is preliminary data.</text>
</comment>
<reference evidence="1 2" key="1">
    <citation type="submission" date="2023-09" db="EMBL/GenBank/DDBJ databases">
        <authorList>
            <person name="Wang M."/>
        </authorList>
    </citation>
    <scope>NUCLEOTIDE SEQUENCE [LARGE SCALE GENOMIC DNA]</scope>
    <source>
        <strain evidence="1">GT-2023</strain>
        <tissue evidence="1">Liver</tissue>
    </source>
</reference>
<organism evidence="1 2">
    <name type="scientific">Cirrhinus molitorella</name>
    <name type="common">mud carp</name>
    <dbReference type="NCBI Taxonomy" id="172907"/>
    <lineage>
        <taxon>Eukaryota</taxon>
        <taxon>Metazoa</taxon>
        <taxon>Chordata</taxon>
        <taxon>Craniata</taxon>
        <taxon>Vertebrata</taxon>
        <taxon>Euteleostomi</taxon>
        <taxon>Actinopterygii</taxon>
        <taxon>Neopterygii</taxon>
        <taxon>Teleostei</taxon>
        <taxon>Ostariophysi</taxon>
        <taxon>Cypriniformes</taxon>
        <taxon>Cyprinidae</taxon>
        <taxon>Labeoninae</taxon>
        <taxon>Labeonini</taxon>
        <taxon>Cirrhinus</taxon>
    </lineage>
</organism>
<protein>
    <submittedName>
        <fullName evidence="1">Uncharacterized protein</fullName>
    </submittedName>
</protein>
<dbReference type="Proteomes" id="UP001558613">
    <property type="component" value="Unassembled WGS sequence"/>
</dbReference>